<evidence type="ECO:0000313" key="3">
    <source>
        <dbReference type="Proteomes" id="UP000271031"/>
    </source>
</evidence>
<evidence type="ECO:0000259" key="1">
    <source>
        <dbReference type="Pfam" id="PF11738"/>
    </source>
</evidence>
<dbReference type="EMBL" id="RHHQ01000012">
    <property type="protein sequence ID" value="RNB87105.1"/>
    <property type="molecule type" value="Genomic_DNA"/>
</dbReference>
<gene>
    <name evidence="2" type="ORF">EDM56_15540</name>
</gene>
<dbReference type="InterPro" id="IPR021729">
    <property type="entry name" value="DUF3298"/>
</dbReference>
<proteinExistence type="predicted"/>
<dbReference type="Gene3D" id="3.30.565.40">
    <property type="entry name" value="Fervidobacterium nodosum Rt17-B1 like"/>
    <property type="match status" value="1"/>
</dbReference>
<organism evidence="2 3">
    <name type="scientific">Brevibacillus fluminis</name>
    <dbReference type="NCBI Taxonomy" id="511487"/>
    <lineage>
        <taxon>Bacteria</taxon>
        <taxon>Bacillati</taxon>
        <taxon>Bacillota</taxon>
        <taxon>Bacilli</taxon>
        <taxon>Bacillales</taxon>
        <taxon>Paenibacillaceae</taxon>
        <taxon>Brevibacillus</taxon>
    </lineage>
</organism>
<accession>A0A3M8DIB0</accession>
<keyword evidence="3" id="KW-1185">Reference proteome</keyword>
<dbReference type="AlphaFoldDB" id="A0A3M8DIB0"/>
<comment type="caution">
    <text evidence="2">The sequence shown here is derived from an EMBL/GenBank/DDBJ whole genome shotgun (WGS) entry which is preliminary data.</text>
</comment>
<dbReference type="Gene3D" id="3.90.640.20">
    <property type="entry name" value="Heat-shock cognate protein, ATPase"/>
    <property type="match status" value="1"/>
</dbReference>
<evidence type="ECO:0000313" key="2">
    <source>
        <dbReference type="EMBL" id="RNB87105.1"/>
    </source>
</evidence>
<dbReference type="Proteomes" id="UP000271031">
    <property type="component" value="Unassembled WGS sequence"/>
</dbReference>
<protein>
    <submittedName>
        <fullName evidence="2">DUF3298 domain-containing protein</fullName>
    </submittedName>
</protein>
<dbReference type="InterPro" id="IPR037126">
    <property type="entry name" value="PdaC/RsiV-like_sf"/>
</dbReference>
<dbReference type="Pfam" id="PF11738">
    <property type="entry name" value="DUF3298"/>
    <property type="match status" value="1"/>
</dbReference>
<dbReference type="RefSeq" id="WP_122918804.1">
    <property type="nucleotide sequence ID" value="NZ_RHHQ01000012.1"/>
</dbReference>
<reference evidence="2 3" key="1">
    <citation type="submission" date="2018-10" db="EMBL/GenBank/DDBJ databases">
        <title>Phylogenomics of Brevibacillus.</title>
        <authorList>
            <person name="Dunlap C."/>
        </authorList>
    </citation>
    <scope>NUCLEOTIDE SEQUENCE [LARGE SCALE GENOMIC DNA]</scope>
    <source>
        <strain evidence="2 3">JCM 15716</strain>
    </source>
</reference>
<dbReference type="OrthoDB" id="5637at2"/>
<sequence>MPFQLPTGIQTKSITSPPGTTVYYPQVTGLANRRVQERINEQILRATRELIHAQARYQTSRQPEMIGHYEIKTNERGLLSLTLTNYAISPHMAHGVTMMRSLTFNVNTGKQYALSDLFTPGSNYVQVISANVAAQIQKRNIPLLAPFQGIGPNQDYYLADKSVVIYFPPYTISPGYVGFPMFPISVYDLTDMVPDTSPISILAADIS</sequence>
<name>A0A3M8DIB0_9BACL</name>
<feature type="domain" description="DUF3298" evidence="1">
    <location>
        <begin position="115"/>
        <end position="185"/>
    </location>
</feature>